<dbReference type="GO" id="GO:0017000">
    <property type="term" value="P:antibiotic biosynthetic process"/>
    <property type="evidence" value="ECO:0007669"/>
    <property type="project" value="UniProtKB-ARBA"/>
</dbReference>
<organism evidence="1 2">
    <name type="scientific">Penicillium capsulatum</name>
    <dbReference type="NCBI Taxonomy" id="69766"/>
    <lineage>
        <taxon>Eukaryota</taxon>
        <taxon>Fungi</taxon>
        <taxon>Dikarya</taxon>
        <taxon>Ascomycota</taxon>
        <taxon>Pezizomycotina</taxon>
        <taxon>Eurotiomycetes</taxon>
        <taxon>Eurotiomycetidae</taxon>
        <taxon>Eurotiales</taxon>
        <taxon>Aspergillaceae</taxon>
        <taxon>Penicillium</taxon>
    </lineage>
</organism>
<dbReference type="SUPFAM" id="SSF53474">
    <property type="entry name" value="alpha/beta-Hydrolases"/>
    <property type="match status" value="1"/>
</dbReference>
<dbReference type="EMBL" id="JAPQKO010000001">
    <property type="protein sequence ID" value="KAJ5183208.1"/>
    <property type="molecule type" value="Genomic_DNA"/>
</dbReference>
<dbReference type="OrthoDB" id="449091at2759"/>
<protein>
    <submittedName>
        <fullName evidence="1">Uncharacterized protein</fullName>
    </submittedName>
</protein>
<gene>
    <name evidence="1" type="ORF">N7492_000824</name>
</gene>
<name>A0A9W9IQA7_9EURO</name>
<reference evidence="1" key="1">
    <citation type="submission" date="2022-11" db="EMBL/GenBank/DDBJ databases">
        <authorList>
            <person name="Petersen C."/>
        </authorList>
    </citation>
    <scope>NUCLEOTIDE SEQUENCE</scope>
    <source>
        <strain evidence="1">IBT 21917</strain>
    </source>
</reference>
<keyword evidence="2" id="KW-1185">Reference proteome</keyword>
<dbReference type="Gene3D" id="3.40.50.1820">
    <property type="entry name" value="alpha/beta hydrolase"/>
    <property type="match status" value="1"/>
</dbReference>
<accession>A0A9W9IQA7</accession>
<sequence length="432" mass="48118">MWQRCEPLLSSIIQRARSTYKHELLLGNLAGIPIAQQHGSADDNVPVYHARLMHTILDQIQWPSSYNELPGKGHWFEGVMTTSFLTSFYYAMVDRTKPRFEGTTTSPSRADDPEIMSMGPFTITVPASGNLGSMAGIQVDQLVSPDMNGKLRVHRDPKTHTWHIRTHNIFRFHLTKASPRVDLPATMVLDQLEEPFSVNPAQLDRTWYVKLADGSWDASHDAQWKTLGQRYGHQLGAADAILRTRGTFAISMCSPGVDEVAVQISRNLMQYYAADSRIHEDCLNWLTEHHPGNVFTLAVGEDLPRSKLGNFPIHTHRGGLVVFGNRPSSGLPGSKYEYAYEPGLGAVFLRPLENERLEMVIWGADLAGLQQAARLTPTLTGSGQPEYVILSDRCRWEGVGGVYSAGHLDRSWQISSASYHSVDAVWGSRVPS</sequence>
<reference evidence="1" key="2">
    <citation type="journal article" date="2023" name="IMA Fungus">
        <title>Comparative genomic study of the Penicillium genus elucidates a diverse pangenome and 15 lateral gene transfer events.</title>
        <authorList>
            <person name="Petersen C."/>
            <person name="Sorensen T."/>
            <person name="Nielsen M.R."/>
            <person name="Sondergaard T.E."/>
            <person name="Sorensen J.L."/>
            <person name="Fitzpatrick D.A."/>
            <person name="Frisvad J.C."/>
            <person name="Nielsen K.L."/>
        </authorList>
    </citation>
    <scope>NUCLEOTIDE SEQUENCE</scope>
    <source>
        <strain evidence="1">IBT 21917</strain>
    </source>
</reference>
<dbReference type="GO" id="GO:0072330">
    <property type="term" value="P:monocarboxylic acid biosynthetic process"/>
    <property type="evidence" value="ECO:0007669"/>
    <property type="project" value="UniProtKB-ARBA"/>
</dbReference>
<evidence type="ECO:0000313" key="2">
    <source>
        <dbReference type="Proteomes" id="UP001146351"/>
    </source>
</evidence>
<dbReference type="Proteomes" id="UP001146351">
    <property type="component" value="Unassembled WGS sequence"/>
</dbReference>
<comment type="caution">
    <text evidence="1">The sequence shown here is derived from an EMBL/GenBank/DDBJ whole genome shotgun (WGS) entry which is preliminary data.</text>
</comment>
<dbReference type="AlphaFoldDB" id="A0A9W9IQA7"/>
<dbReference type="InterPro" id="IPR029058">
    <property type="entry name" value="AB_hydrolase_fold"/>
</dbReference>
<evidence type="ECO:0000313" key="1">
    <source>
        <dbReference type="EMBL" id="KAJ5183208.1"/>
    </source>
</evidence>
<proteinExistence type="predicted"/>